<gene>
    <name evidence="1" type="ORF">EFBL_0188</name>
</gene>
<reference evidence="2" key="1">
    <citation type="submission" date="2017-07" db="EMBL/GenBank/DDBJ databases">
        <title>Draft genome sequence of Effusibacillus lacus strain skLN1.</title>
        <authorList>
            <person name="Watanabe M."/>
            <person name="Kojima H."/>
            <person name="Fukui M."/>
        </authorList>
    </citation>
    <scope>NUCLEOTIDE SEQUENCE [LARGE SCALE GENOMIC DNA]</scope>
    <source>
        <strain evidence="2">skLN1</strain>
    </source>
</reference>
<dbReference type="RefSeq" id="WP_096180275.1">
    <property type="nucleotide sequence ID" value="NZ_BDUF01000004.1"/>
</dbReference>
<accession>A0A292YHT0</accession>
<dbReference type="AlphaFoldDB" id="A0A292YHT0"/>
<keyword evidence="2" id="KW-1185">Reference proteome</keyword>
<dbReference type="InterPro" id="IPR037171">
    <property type="entry name" value="NagB/RpiA_transferase-like"/>
</dbReference>
<evidence type="ECO:0000313" key="1">
    <source>
        <dbReference type="EMBL" id="GAX88576.1"/>
    </source>
</evidence>
<sequence>MDKVCSMKEAISRYVHDGNLIYIGGWQGSVPYAAAHEIIRQEKKNMKLIAGASCEVGDHLVAAGCINEVYISWIGNDATKGSHAIRRAWQEGIPQKLTIHDFNNMGIVGMLLGGYYNLPFVPLMGMVGSDMIEHNSIIRFTYDPFSPDENIEVPVVPSIQPDVAILHVQRADGNGNSHRWGALSLDQLAGMAAKKVIITCEELVTSDLIRNDPNRTMIPGMKVAAVVHEPWGAHPSHMPGFYEADWDYRLNVSGEASKKFDSHEAFLTEWVYELEDRKAYLEHYVKLFGYERLEKLRLKEPILSASVNYGWR</sequence>
<dbReference type="EMBL" id="BDUF01000004">
    <property type="protein sequence ID" value="GAX88576.1"/>
    <property type="molecule type" value="Genomic_DNA"/>
</dbReference>
<dbReference type="SUPFAM" id="SSF100950">
    <property type="entry name" value="NagB/RpiA/CoA transferase-like"/>
    <property type="match status" value="1"/>
</dbReference>
<dbReference type="OrthoDB" id="9777193at2"/>
<dbReference type="SMART" id="SM00882">
    <property type="entry name" value="CoA_trans"/>
    <property type="match status" value="1"/>
</dbReference>
<dbReference type="Gene3D" id="3.30.30.40">
    <property type="match status" value="1"/>
</dbReference>
<protein>
    <submittedName>
        <fullName evidence="1">3-oxoadipate--succinyl-CoA transferase</fullName>
    </submittedName>
</protein>
<evidence type="ECO:0000313" key="2">
    <source>
        <dbReference type="Proteomes" id="UP000217785"/>
    </source>
</evidence>
<proteinExistence type="predicted"/>
<name>A0A292YHT0_9BACL</name>
<comment type="caution">
    <text evidence="1">The sequence shown here is derived from an EMBL/GenBank/DDBJ whole genome shotgun (WGS) entry which is preliminary data.</text>
</comment>
<organism evidence="1 2">
    <name type="scientific">Effusibacillus lacus</name>
    <dbReference type="NCBI Taxonomy" id="1348429"/>
    <lineage>
        <taxon>Bacteria</taxon>
        <taxon>Bacillati</taxon>
        <taxon>Bacillota</taxon>
        <taxon>Bacilli</taxon>
        <taxon>Bacillales</taxon>
        <taxon>Alicyclobacillaceae</taxon>
        <taxon>Effusibacillus</taxon>
    </lineage>
</organism>
<dbReference type="GO" id="GO:0008410">
    <property type="term" value="F:CoA-transferase activity"/>
    <property type="evidence" value="ECO:0007669"/>
    <property type="project" value="InterPro"/>
</dbReference>
<keyword evidence="1" id="KW-0808">Transferase</keyword>
<dbReference type="Proteomes" id="UP000217785">
    <property type="component" value="Unassembled WGS sequence"/>
</dbReference>
<dbReference type="Pfam" id="PF01144">
    <property type="entry name" value="CoA_trans"/>
    <property type="match status" value="1"/>
</dbReference>
<dbReference type="Gene3D" id="3.40.1080.10">
    <property type="entry name" value="Glutaconate Coenzyme A-transferase"/>
    <property type="match status" value="1"/>
</dbReference>
<dbReference type="InterPro" id="IPR004165">
    <property type="entry name" value="CoA_trans_fam_I"/>
</dbReference>